<dbReference type="PANTHER" id="PTHR42658">
    <property type="entry name" value="HYDROLASE TATD"/>
    <property type="match status" value="1"/>
</dbReference>
<accession>A0AAX2M807</accession>
<dbReference type="InterPro" id="IPR047715">
    <property type="entry name" value="EboA_dom"/>
</dbReference>
<dbReference type="RefSeq" id="WP_181902516.1">
    <property type="nucleotide sequence ID" value="NZ_UIGR01000001.1"/>
</dbReference>
<dbReference type="InterPro" id="IPR012022">
    <property type="entry name" value="UCP005295"/>
</dbReference>
<dbReference type="PANTHER" id="PTHR42658:SF1">
    <property type="entry name" value="HYDROLASE TATD"/>
    <property type="match status" value="1"/>
</dbReference>
<evidence type="ECO:0000313" key="2">
    <source>
        <dbReference type="EMBL" id="SUX32046.1"/>
    </source>
</evidence>
<protein>
    <submittedName>
        <fullName evidence="2">Mg-dependent DNase</fullName>
    </submittedName>
</protein>
<evidence type="ECO:0000313" key="3">
    <source>
        <dbReference type="Proteomes" id="UP000254029"/>
    </source>
</evidence>
<dbReference type="AlphaFoldDB" id="A0AAX2M807"/>
<dbReference type="NCBIfam" id="NF035938">
    <property type="entry name" value="EboA_domain"/>
    <property type="match status" value="1"/>
</dbReference>
<dbReference type="SUPFAM" id="SSF51556">
    <property type="entry name" value="Metallo-dependent hydrolases"/>
    <property type="match status" value="1"/>
</dbReference>
<gene>
    <name evidence="2" type="ORF">NCTC8684_01119</name>
</gene>
<sequence length="687" mass="75624">MRDQHDIAATSLSDPLARAPSPDGAWIAWQSSRRAWQNLLRSWLDARVDGDWYARQCQDLAHATASDRPLNLLFKAMGIAPRKLGKRDLALSGTEQNAALVLQPGFDASRWSVDQAARVGLVLAAAGRLPDGAAFAALLDELSNQGDIQEQIALYQGFALYPRDPALLARAGEAVRSGIRPVFAAFALRNPWPQAMLPQAAWNQMLVKTFFLDLPLWPIQGLAGRADEELGEILCDLAAERAAAGRGLNPEIWRLLALSPSHRGHALLRERFASERDGSMLMPALRLAAQESPHQAVRALAPPRRPERRLRTSGRNWPSGGNEHNQGGSKMSDIQHAIEEMFSERSAACPCCGATLSPEMLRGLLKQAESLQGEKQAFRRLAPNAGGMLIDPHAHMIARTTDDYEAMAASGVVAVIEPSFWLGQARTNVGSFVDYFSTITGFERFRAAQFGIRHYCAIGLNPKEANNRELADAVLDVLPRYLGKEGVVALGEIGYDEQTELEDRALRAQIELAQAFDLPIMIHTPHRDKKRGTRRTMDTLEACGFDPARCVIDHNNEETVQEVLDRGYWCAFTIYPSTKMGNDRLAAIVERYGPERIIVDSACDWGVSDPLAVAKSARIMAAHGLGEAAIRQVVYHNALAVYGLNGEMSESDWLEPDPVDQRTLYGGNSVLRGQTPRVDQDNPDRIV</sequence>
<feature type="region of interest" description="Disordered" evidence="1">
    <location>
        <begin position="292"/>
        <end position="330"/>
    </location>
</feature>
<dbReference type="CDD" id="cd01310">
    <property type="entry name" value="TatD_DNAse"/>
    <property type="match status" value="1"/>
</dbReference>
<dbReference type="InterPro" id="IPR032466">
    <property type="entry name" value="Metal_Hydrolase"/>
</dbReference>
<dbReference type="EMBL" id="UIGR01000001">
    <property type="protein sequence ID" value="SUX32046.1"/>
    <property type="molecule type" value="Genomic_DNA"/>
</dbReference>
<dbReference type="GO" id="GO:0016788">
    <property type="term" value="F:hydrolase activity, acting on ester bonds"/>
    <property type="evidence" value="ECO:0007669"/>
    <property type="project" value="InterPro"/>
</dbReference>
<comment type="caution">
    <text evidence="2">The sequence shown here is derived from an EMBL/GenBank/DDBJ whole genome shotgun (WGS) entry which is preliminary data.</text>
</comment>
<proteinExistence type="predicted"/>
<organism evidence="2 3">
    <name type="scientific">Chromobacterium violaceum</name>
    <dbReference type="NCBI Taxonomy" id="536"/>
    <lineage>
        <taxon>Bacteria</taxon>
        <taxon>Pseudomonadati</taxon>
        <taxon>Pseudomonadota</taxon>
        <taxon>Betaproteobacteria</taxon>
        <taxon>Neisseriales</taxon>
        <taxon>Chromobacteriaceae</taxon>
        <taxon>Chromobacterium</taxon>
    </lineage>
</organism>
<dbReference type="Pfam" id="PF01026">
    <property type="entry name" value="TatD_DNase"/>
    <property type="match status" value="1"/>
</dbReference>
<dbReference type="InterPro" id="IPR001130">
    <property type="entry name" value="TatD-like"/>
</dbReference>
<reference evidence="2 3" key="1">
    <citation type="submission" date="2018-06" db="EMBL/GenBank/DDBJ databases">
        <authorList>
            <consortium name="Pathogen Informatics"/>
            <person name="Doyle S."/>
        </authorList>
    </citation>
    <scope>NUCLEOTIDE SEQUENCE [LARGE SCALE GENOMIC DNA]</scope>
    <source>
        <strain evidence="2 3">NCTC8684</strain>
    </source>
</reference>
<evidence type="ECO:0000256" key="1">
    <source>
        <dbReference type="SAM" id="MobiDB-lite"/>
    </source>
</evidence>
<name>A0AAX2M807_CHRVL</name>
<dbReference type="Proteomes" id="UP000254029">
    <property type="component" value="Unassembled WGS sequence"/>
</dbReference>
<dbReference type="Gene3D" id="3.20.20.140">
    <property type="entry name" value="Metal-dependent hydrolases"/>
    <property type="match status" value="1"/>
</dbReference>